<feature type="active site" description="Proton donor/acceptor" evidence="3">
    <location>
        <position position="153"/>
    </location>
</feature>
<dbReference type="InterPro" id="IPR013022">
    <property type="entry name" value="Xyl_isomerase-like_TIM-brl"/>
</dbReference>
<organism evidence="5 6">
    <name type="scientific">Lampropedia puyangensis</name>
    <dbReference type="NCBI Taxonomy" id="1330072"/>
    <lineage>
        <taxon>Bacteria</taxon>
        <taxon>Pseudomonadati</taxon>
        <taxon>Pseudomonadota</taxon>
        <taxon>Betaproteobacteria</taxon>
        <taxon>Burkholderiales</taxon>
        <taxon>Comamonadaceae</taxon>
        <taxon>Lampropedia</taxon>
    </lineage>
</organism>
<protein>
    <submittedName>
        <fullName evidence="5">Hydroxypyruvate isomerase</fullName>
    </submittedName>
</protein>
<dbReference type="InterPro" id="IPR036237">
    <property type="entry name" value="Xyl_isomerase-like_sf"/>
</dbReference>
<dbReference type="Pfam" id="PF01261">
    <property type="entry name" value="AP_endonuc_2"/>
    <property type="match status" value="1"/>
</dbReference>
<dbReference type="GO" id="GO:0046487">
    <property type="term" value="P:glyoxylate metabolic process"/>
    <property type="evidence" value="ECO:0007669"/>
    <property type="project" value="TreeGrafter"/>
</dbReference>
<dbReference type="SUPFAM" id="SSF51658">
    <property type="entry name" value="Xylose isomerase-like"/>
    <property type="match status" value="1"/>
</dbReference>
<dbReference type="Proteomes" id="UP000308917">
    <property type="component" value="Unassembled WGS sequence"/>
</dbReference>
<proteinExistence type="inferred from homology"/>
<dbReference type="PIRSF" id="PIRSF006241">
    <property type="entry name" value="HyI"/>
    <property type="match status" value="1"/>
</dbReference>
<dbReference type="PANTHER" id="PTHR43489">
    <property type="entry name" value="ISOMERASE"/>
    <property type="match status" value="1"/>
</dbReference>
<dbReference type="EMBL" id="STFG01000008">
    <property type="protein sequence ID" value="THU01544.1"/>
    <property type="molecule type" value="Genomic_DNA"/>
</dbReference>
<keyword evidence="5" id="KW-0670">Pyruvate</keyword>
<keyword evidence="1 2" id="KW-0413">Isomerase</keyword>
<evidence type="ECO:0000259" key="4">
    <source>
        <dbReference type="Pfam" id="PF01261"/>
    </source>
</evidence>
<dbReference type="GO" id="GO:0008903">
    <property type="term" value="F:hydroxypyruvate isomerase activity"/>
    <property type="evidence" value="ECO:0007669"/>
    <property type="project" value="TreeGrafter"/>
</dbReference>
<evidence type="ECO:0000256" key="3">
    <source>
        <dbReference type="PIRSR" id="PIRSR006241-50"/>
    </source>
</evidence>
<dbReference type="InterPro" id="IPR026040">
    <property type="entry name" value="HyI-like"/>
</dbReference>
<sequence>MSRFAANLGFLYAHKPFEARFAAAAEDGFKGVEYASPYEWPAHVLAQHLQEAGLQQVLINTPAGGADAAGVRQAWAQGLRGTACLVGQEKAFRYGVELALEYAQALACPRIHVMAGVATAADAGDRRTWLHRLAWAAEKAASNSQHPVTLLLEAINHVDMPGYWLHTQAQAFAALQEIGHPHLAMQMDFYHCQMTEGDALAQWQRYAPSRLVQHIQIAGAPGRHEPDVGQLPWQELLVALDEAAYPGWVGLEYHPQTTTTAGLGWLKQLHL</sequence>
<evidence type="ECO:0000313" key="6">
    <source>
        <dbReference type="Proteomes" id="UP000308917"/>
    </source>
</evidence>
<evidence type="ECO:0000256" key="2">
    <source>
        <dbReference type="PIRNR" id="PIRNR006241"/>
    </source>
</evidence>
<dbReference type="RefSeq" id="WP_136573477.1">
    <property type="nucleotide sequence ID" value="NZ_STFG01000008.1"/>
</dbReference>
<name>A0A4S8F5W5_9BURK</name>
<dbReference type="PANTHER" id="PTHR43489:SF6">
    <property type="entry name" value="HYDROXYPYRUVATE ISOMERASE-RELATED"/>
    <property type="match status" value="1"/>
</dbReference>
<dbReference type="InterPro" id="IPR050417">
    <property type="entry name" value="Sugar_Epim/Isomerase"/>
</dbReference>
<dbReference type="AlphaFoldDB" id="A0A4S8F5W5"/>
<comment type="similarity">
    <text evidence="2">Belongs to the hyi family.</text>
</comment>
<gene>
    <name evidence="5" type="ORF">E9531_09280</name>
</gene>
<evidence type="ECO:0000313" key="5">
    <source>
        <dbReference type="EMBL" id="THU01544.1"/>
    </source>
</evidence>
<evidence type="ECO:0000256" key="1">
    <source>
        <dbReference type="ARBA" id="ARBA00023235"/>
    </source>
</evidence>
<feature type="active site" description="Proton donor/acceptor" evidence="3">
    <location>
        <position position="252"/>
    </location>
</feature>
<comment type="caution">
    <text evidence="5">The sequence shown here is derived from an EMBL/GenBank/DDBJ whole genome shotgun (WGS) entry which is preliminary data.</text>
</comment>
<feature type="domain" description="Xylose isomerase-like TIM barrel" evidence="4">
    <location>
        <begin position="21"/>
        <end position="268"/>
    </location>
</feature>
<dbReference type="Gene3D" id="3.20.20.150">
    <property type="entry name" value="Divalent-metal-dependent TIM barrel enzymes"/>
    <property type="match status" value="1"/>
</dbReference>
<accession>A0A4S8F5W5</accession>
<dbReference type="OrthoDB" id="9786584at2"/>
<keyword evidence="6" id="KW-1185">Reference proteome</keyword>
<reference evidence="5 6" key="1">
    <citation type="journal article" date="2015" name="Antonie Van Leeuwenhoek">
        <title>Lampropedia puyangensis sp. nov., isolated from symptomatic bark of Populus ? euramericana canker and emended description of Lampropedia hyalina (Ehrenberg 1832) Lee et al. 2004.</title>
        <authorList>
            <person name="Li Y."/>
            <person name="Wang T."/>
            <person name="Piao C.G."/>
            <person name="Wang L.F."/>
            <person name="Tian G.Z."/>
            <person name="Zhu T.H."/>
            <person name="Guo M.W."/>
        </authorList>
    </citation>
    <scope>NUCLEOTIDE SEQUENCE [LARGE SCALE GENOMIC DNA]</scope>
    <source>
        <strain evidence="5 6">2-bin</strain>
    </source>
</reference>